<proteinExistence type="predicted"/>
<dbReference type="KEGG" id="adl:AURDEDRAFT_177821"/>
<accession>J0L9Q0</accession>
<protein>
    <recommendedName>
        <fullName evidence="3">F-box domain-containing protein</fullName>
    </recommendedName>
</protein>
<evidence type="ECO:0000313" key="1">
    <source>
        <dbReference type="EMBL" id="EJD33096.1"/>
    </source>
</evidence>
<dbReference type="AlphaFoldDB" id="J0L9Q0"/>
<reference evidence="2" key="1">
    <citation type="journal article" date="2012" name="Science">
        <title>The Paleozoic origin of enzymatic lignin decomposition reconstructed from 31 fungal genomes.</title>
        <authorList>
            <person name="Floudas D."/>
            <person name="Binder M."/>
            <person name="Riley R."/>
            <person name="Barry K."/>
            <person name="Blanchette R.A."/>
            <person name="Henrissat B."/>
            <person name="Martinez A.T."/>
            <person name="Otillar R."/>
            <person name="Spatafora J.W."/>
            <person name="Yadav J.S."/>
            <person name="Aerts A."/>
            <person name="Benoit I."/>
            <person name="Boyd A."/>
            <person name="Carlson A."/>
            <person name="Copeland A."/>
            <person name="Coutinho P.M."/>
            <person name="de Vries R.P."/>
            <person name="Ferreira P."/>
            <person name="Findley K."/>
            <person name="Foster B."/>
            <person name="Gaskell J."/>
            <person name="Glotzer D."/>
            <person name="Gorecki P."/>
            <person name="Heitman J."/>
            <person name="Hesse C."/>
            <person name="Hori C."/>
            <person name="Igarashi K."/>
            <person name="Jurgens J.A."/>
            <person name="Kallen N."/>
            <person name="Kersten P."/>
            <person name="Kohler A."/>
            <person name="Kuees U."/>
            <person name="Kumar T.K.A."/>
            <person name="Kuo A."/>
            <person name="LaButti K."/>
            <person name="Larrondo L.F."/>
            <person name="Lindquist E."/>
            <person name="Ling A."/>
            <person name="Lombard V."/>
            <person name="Lucas S."/>
            <person name="Lundell T."/>
            <person name="Martin R."/>
            <person name="McLaughlin D.J."/>
            <person name="Morgenstern I."/>
            <person name="Morin E."/>
            <person name="Murat C."/>
            <person name="Nagy L.G."/>
            <person name="Nolan M."/>
            <person name="Ohm R.A."/>
            <person name="Patyshakuliyeva A."/>
            <person name="Rokas A."/>
            <person name="Ruiz-Duenas F.J."/>
            <person name="Sabat G."/>
            <person name="Salamov A."/>
            <person name="Samejima M."/>
            <person name="Schmutz J."/>
            <person name="Slot J.C."/>
            <person name="St John F."/>
            <person name="Stenlid J."/>
            <person name="Sun H."/>
            <person name="Sun S."/>
            <person name="Syed K."/>
            <person name="Tsang A."/>
            <person name="Wiebenga A."/>
            <person name="Young D."/>
            <person name="Pisabarro A."/>
            <person name="Eastwood D.C."/>
            <person name="Martin F."/>
            <person name="Cullen D."/>
            <person name="Grigoriev I.V."/>
            <person name="Hibbett D.S."/>
        </authorList>
    </citation>
    <scope>NUCLEOTIDE SEQUENCE [LARGE SCALE GENOMIC DNA]</scope>
    <source>
        <strain evidence="2">TFB10046</strain>
    </source>
</reference>
<dbReference type="SUPFAM" id="SSF52047">
    <property type="entry name" value="RNI-like"/>
    <property type="match status" value="1"/>
</dbReference>
<organism evidence="1 2">
    <name type="scientific">Auricularia subglabra (strain TFB-10046 / SS5)</name>
    <name type="common">White-rot fungus</name>
    <name type="synonym">Auricularia delicata (strain TFB10046)</name>
    <dbReference type="NCBI Taxonomy" id="717982"/>
    <lineage>
        <taxon>Eukaryota</taxon>
        <taxon>Fungi</taxon>
        <taxon>Dikarya</taxon>
        <taxon>Basidiomycota</taxon>
        <taxon>Agaricomycotina</taxon>
        <taxon>Agaricomycetes</taxon>
        <taxon>Auriculariales</taxon>
        <taxon>Auriculariaceae</taxon>
        <taxon>Auricularia</taxon>
    </lineage>
</organism>
<evidence type="ECO:0008006" key="3">
    <source>
        <dbReference type="Google" id="ProtNLM"/>
    </source>
</evidence>
<gene>
    <name evidence="1" type="ORF">AURDEDRAFT_177821</name>
</gene>
<dbReference type="Proteomes" id="UP000006514">
    <property type="component" value="Unassembled WGS sequence"/>
</dbReference>
<dbReference type="InterPro" id="IPR032675">
    <property type="entry name" value="LRR_dom_sf"/>
</dbReference>
<dbReference type="InParanoid" id="J0L9Q0"/>
<name>J0L9Q0_AURST</name>
<sequence>MLLPRARQTAQSLPRLHDDVLRLVFEQLVVDLDTTTALTEPVWIHLVLSSVCQSWRHVAIRYSDLWRYHHVDCARIRSTSALADYAEVFAAFLRRSRGDFRALRIVNFPGPTGAMPQAPRFWTCVITQGLSTCESFLLRTVEGGPRYMPIITQIVQVLGMCAAPRLTTAAVSVGHCDATQVRIDVDSIFNTPATTNLRTLVLNGVNLRDPSRVCGNCHLATLHFGGGSFFIQVAPLLVDHHATLRALALFDVDMPVQLMQLASLPALTTLALRGRSIHLLPRLPTTSLPQLSSIRLDFHATPPAVTCLSIFLNQHPEIRITELTLRNIADLPGEFAFFVPSIGMLRDLRHLTIEGNIESAFFATLTGPDGVNESMLHNLSVLDIACHHTMSDAIPSLIDFLERKAALSGSPTLNALHIRSSSGLLSHHPLNYATALALNRTVQHFTICNRDAVAVLDDVAYWVPVQVMVSVLGKLFIWAPAYTILLCWAISQVVSG</sequence>
<keyword evidence="2" id="KW-1185">Reference proteome</keyword>
<dbReference type="Gene3D" id="3.80.10.10">
    <property type="entry name" value="Ribonuclease Inhibitor"/>
    <property type="match status" value="1"/>
</dbReference>
<evidence type="ECO:0000313" key="2">
    <source>
        <dbReference type="Proteomes" id="UP000006514"/>
    </source>
</evidence>
<dbReference type="EMBL" id="JH688441">
    <property type="protein sequence ID" value="EJD33096.1"/>
    <property type="molecule type" value="Genomic_DNA"/>
</dbReference>